<dbReference type="Pfam" id="PF13598">
    <property type="entry name" value="DUF4139"/>
    <property type="match status" value="1"/>
</dbReference>
<dbReference type="PANTHER" id="PTHR31005">
    <property type="entry name" value="DUF4139 DOMAIN-CONTAINING PROTEIN"/>
    <property type="match status" value="1"/>
</dbReference>
<dbReference type="InterPro" id="IPR011935">
    <property type="entry name" value="CHP02231"/>
</dbReference>
<proteinExistence type="predicted"/>
<feature type="domain" description="DUF4139" evidence="1">
    <location>
        <begin position="100"/>
        <end position="201"/>
    </location>
</feature>
<dbReference type="RefSeq" id="WP_206718648.1">
    <property type="nucleotide sequence ID" value="NZ_CP071091.1"/>
</dbReference>
<protein>
    <submittedName>
        <fullName evidence="2">DUF4139 domain-containing protein</fullName>
    </submittedName>
</protein>
<reference evidence="2 3" key="1">
    <citation type="submission" date="2021-02" db="EMBL/GenBank/DDBJ databases">
        <title>De Novo genome assembly of isolated myxobacteria.</title>
        <authorList>
            <person name="Stevens D.C."/>
        </authorList>
    </citation>
    <scope>NUCLEOTIDE SEQUENCE [LARGE SCALE GENOMIC DNA]</scope>
    <source>
        <strain evidence="2 3">SCHIC003</strain>
    </source>
</reference>
<sequence>MLLLGWAVAGTLHAAIDAPVTDVTVYSDSARVVRTATLDVSGTQRVELPRLPELVDPDSIRVEAEGAQVLSVEVRQGRAPPFPEKEARALVEALDRLDEEGLRVKRSTVGEEVQSKGLLGGKHRFRYVYRFELTNLRTNAETVVLSEHIPVSELDDVTVEVEPVTTAGFTVGKEDGIAVWKLALAPGEKRTVELAFHVDAPSRYSTLGM</sequence>
<name>A0ABX7NDW7_9BACT</name>
<evidence type="ECO:0000313" key="2">
    <source>
        <dbReference type="EMBL" id="QSQ17012.1"/>
    </source>
</evidence>
<accession>A0ABX7NDW7</accession>
<evidence type="ECO:0000259" key="1">
    <source>
        <dbReference type="Pfam" id="PF13598"/>
    </source>
</evidence>
<dbReference type="InterPro" id="IPR037291">
    <property type="entry name" value="DUF4139"/>
</dbReference>
<dbReference type="EMBL" id="CP071091">
    <property type="protein sequence ID" value="QSQ17012.1"/>
    <property type="molecule type" value="Genomic_DNA"/>
</dbReference>
<keyword evidence="3" id="KW-1185">Reference proteome</keyword>
<dbReference type="PANTHER" id="PTHR31005:SF8">
    <property type="entry name" value="DUF4139 DOMAIN-CONTAINING PROTEIN"/>
    <property type="match status" value="1"/>
</dbReference>
<organism evidence="2 3">
    <name type="scientific">Myxococcus landrumensis</name>
    <dbReference type="NCBI Taxonomy" id="2813577"/>
    <lineage>
        <taxon>Bacteria</taxon>
        <taxon>Pseudomonadati</taxon>
        <taxon>Myxococcota</taxon>
        <taxon>Myxococcia</taxon>
        <taxon>Myxococcales</taxon>
        <taxon>Cystobacterineae</taxon>
        <taxon>Myxococcaceae</taxon>
        <taxon>Myxococcus</taxon>
    </lineage>
</organism>
<evidence type="ECO:0000313" key="3">
    <source>
        <dbReference type="Proteomes" id="UP000663090"/>
    </source>
</evidence>
<dbReference type="Proteomes" id="UP000663090">
    <property type="component" value="Chromosome"/>
</dbReference>
<gene>
    <name evidence="2" type="ORF">JY572_13560</name>
</gene>